<proteinExistence type="predicted"/>
<dbReference type="EMBL" id="KV424005">
    <property type="protein sequence ID" value="KZT54885.1"/>
    <property type="molecule type" value="Genomic_DNA"/>
</dbReference>
<dbReference type="InParanoid" id="A0A165EHL9"/>
<dbReference type="Proteomes" id="UP000076842">
    <property type="component" value="Unassembled WGS sequence"/>
</dbReference>
<evidence type="ECO:0000313" key="2">
    <source>
        <dbReference type="Proteomes" id="UP000076842"/>
    </source>
</evidence>
<dbReference type="AlphaFoldDB" id="A0A165EHL9"/>
<accession>A0A165EHL9</accession>
<name>A0A165EHL9_9BASI</name>
<evidence type="ECO:0000313" key="1">
    <source>
        <dbReference type="EMBL" id="KZT54885.1"/>
    </source>
</evidence>
<sequence length="177" mass="19138">MKSNLLSYPTVLLAPARDPRPPVPLSPISCRPLVDPPYMHVPSSSSDRLASASCPRTTTANFQLQLQPHPHPPLPTIQQSPPRSLPSFRSAVAVPSRALAFPFPAPSACRLRRPVQFACAPLLPLPFRSAVVPTTKCSHPVSLSCCHSSFGSPVRLGRSLSPVPCQPARHSRCFPFL</sequence>
<reference evidence="1 2" key="1">
    <citation type="journal article" date="2016" name="Mol. Biol. Evol.">
        <title>Comparative Genomics of Early-Diverging Mushroom-Forming Fungi Provides Insights into the Origins of Lignocellulose Decay Capabilities.</title>
        <authorList>
            <person name="Nagy L.G."/>
            <person name="Riley R."/>
            <person name="Tritt A."/>
            <person name="Adam C."/>
            <person name="Daum C."/>
            <person name="Floudas D."/>
            <person name="Sun H."/>
            <person name="Yadav J.S."/>
            <person name="Pangilinan J."/>
            <person name="Larsson K.H."/>
            <person name="Matsuura K."/>
            <person name="Barry K."/>
            <person name="Labutti K."/>
            <person name="Kuo R."/>
            <person name="Ohm R.A."/>
            <person name="Bhattacharya S.S."/>
            <person name="Shirouzu T."/>
            <person name="Yoshinaga Y."/>
            <person name="Martin F.M."/>
            <person name="Grigoriev I.V."/>
            <person name="Hibbett D.S."/>
        </authorList>
    </citation>
    <scope>NUCLEOTIDE SEQUENCE [LARGE SCALE GENOMIC DNA]</scope>
    <source>
        <strain evidence="1 2">HHB12733</strain>
    </source>
</reference>
<keyword evidence="2" id="KW-1185">Reference proteome</keyword>
<protein>
    <submittedName>
        <fullName evidence="1">Uncharacterized protein</fullName>
    </submittedName>
</protein>
<gene>
    <name evidence="1" type="ORF">CALCODRAFT_371775</name>
</gene>
<organism evidence="1 2">
    <name type="scientific">Calocera cornea HHB12733</name>
    <dbReference type="NCBI Taxonomy" id="1353952"/>
    <lineage>
        <taxon>Eukaryota</taxon>
        <taxon>Fungi</taxon>
        <taxon>Dikarya</taxon>
        <taxon>Basidiomycota</taxon>
        <taxon>Agaricomycotina</taxon>
        <taxon>Dacrymycetes</taxon>
        <taxon>Dacrymycetales</taxon>
        <taxon>Dacrymycetaceae</taxon>
        <taxon>Calocera</taxon>
    </lineage>
</organism>